<dbReference type="Pfam" id="PF14697">
    <property type="entry name" value="Fer4_21"/>
    <property type="match status" value="1"/>
</dbReference>
<keyword evidence="2" id="KW-0408">Iron</keyword>
<dbReference type="EMBL" id="QUWK01000001">
    <property type="protein sequence ID" value="RFU96108.1"/>
    <property type="molecule type" value="Genomic_DNA"/>
</dbReference>
<dbReference type="Gene3D" id="3.30.70.260">
    <property type="match status" value="1"/>
</dbReference>
<evidence type="ECO:0000313" key="6">
    <source>
        <dbReference type="Proteomes" id="UP000264002"/>
    </source>
</evidence>
<dbReference type="InterPro" id="IPR045865">
    <property type="entry name" value="ACT-like_dom_sf"/>
</dbReference>
<reference evidence="5 6" key="2">
    <citation type="submission" date="2018-09" db="EMBL/GenBank/DDBJ databases">
        <title>Genome of Sphaerochaeta halotolerans strain 4-11.</title>
        <authorList>
            <person name="Nazina T.N."/>
            <person name="Sokolova D.S."/>
        </authorList>
    </citation>
    <scope>NUCLEOTIDE SEQUENCE [LARGE SCALE GENOMIC DNA]</scope>
    <source>
        <strain evidence="5 6">4-11</strain>
    </source>
</reference>
<dbReference type="OrthoDB" id="9807879at2"/>
<feature type="domain" description="4Fe-4S ferredoxin-type" evidence="4">
    <location>
        <begin position="105"/>
        <end position="134"/>
    </location>
</feature>
<dbReference type="InterPro" id="IPR017900">
    <property type="entry name" value="4Fe4S_Fe_S_CS"/>
</dbReference>
<dbReference type="AlphaFoldDB" id="A0A372ML64"/>
<dbReference type="InterPro" id="IPR018449">
    <property type="entry name" value="NIL_domain"/>
</dbReference>
<keyword evidence="6" id="KW-1185">Reference proteome</keyword>
<dbReference type="GO" id="GO:0046872">
    <property type="term" value="F:metal ion binding"/>
    <property type="evidence" value="ECO:0007669"/>
    <property type="project" value="UniProtKB-KW"/>
</dbReference>
<evidence type="ECO:0000256" key="3">
    <source>
        <dbReference type="ARBA" id="ARBA00023014"/>
    </source>
</evidence>
<gene>
    <name evidence="5" type="ORF">DYP60_00610</name>
</gene>
<name>A0A372ML64_9SPIR</name>
<dbReference type="Gene3D" id="3.30.70.20">
    <property type="match status" value="1"/>
</dbReference>
<dbReference type="Pfam" id="PF09383">
    <property type="entry name" value="NIL"/>
    <property type="match status" value="1"/>
</dbReference>
<keyword evidence="1" id="KW-0479">Metal-binding</keyword>
<dbReference type="Proteomes" id="UP000264002">
    <property type="component" value="Unassembled WGS sequence"/>
</dbReference>
<feature type="domain" description="4Fe-4S ferredoxin-type" evidence="4">
    <location>
        <begin position="75"/>
        <end position="104"/>
    </location>
</feature>
<comment type="caution">
    <text evidence="5">The sequence shown here is derived from an EMBL/GenBank/DDBJ whole genome shotgun (WGS) entry which is preliminary data.</text>
</comment>
<dbReference type="InterPro" id="IPR017896">
    <property type="entry name" value="4Fe4S_Fe-S-bd"/>
</dbReference>
<organism evidence="5 6">
    <name type="scientific">Sphaerochaeta halotolerans</name>
    <dbReference type="NCBI Taxonomy" id="2293840"/>
    <lineage>
        <taxon>Bacteria</taxon>
        <taxon>Pseudomonadati</taxon>
        <taxon>Spirochaetota</taxon>
        <taxon>Spirochaetia</taxon>
        <taxon>Spirochaetales</taxon>
        <taxon>Sphaerochaetaceae</taxon>
        <taxon>Sphaerochaeta</taxon>
    </lineage>
</organism>
<dbReference type="GO" id="GO:0051536">
    <property type="term" value="F:iron-sulfur cluster binding"/>
    <property type="evidence" value="ECO:0007669"/>
    <property type="project" value="UniProtKB-KW"/>
</dbReference>
<sequence>MKKRYALLFSPTLVEQPIVSKLARSYDVDINILNADVASGRGGKLIVELSGTEQDLDASVIYLSEIGVIVSEMVKELLFNQDECIDCGACTAVCSSGALWMDAEARLQFDVSHCVVCGLCVHACPMCLFEVSHEREA</sequence>
<accession>A0A372ML64</accession>
<dbReference type="SUPFAM" id="SSF55021">
    <property type="entry name" value="ACT-like"/>
    <property type="match status" value="1"/>
</dbReference>
<reference evidence="6" key="1">
    <citation type="submission" date="2018-08" db="EMBL/GenBank/DDBJ databases">
        <authorList>
            <person name="Grouzdev D.S."/>
            <person name="Krutkina M.S."/>
        </authorList>
    </citation>
    <scope>NUCLEOTIDE SEQUENCE [LARGE SCALE GENOMIC DNA]</scope>
    <source>
        <strain evidence="6">4-11</strain>
    </source>
</reference>
<evidence type="ECO:0000259" key="4">
    <source>
        <dbReference type="PROSITE" id="PS51379"/>
    </source>
</evidence>
<dbReference type="PROSITE" id="PS00198">
    <property type="entry name" value="4FE4S_FER_1"/>
    <property type="match status" value="1"/>
</dbReference>
<dbReference type="SMART" id="SM00930">
    <property type="entry name" value="NIL"/>
    <property type="match status" value="1"/>
</dbReference>
<dbReference type="SUPFAM" id="SSF54862">
    <property type="entry name" value="4Fe-4S ferredoxins"/>
    <property type="match status" value="1"/>
</dbReference>
<dbReference type="PROSITE" id="PS51379">
    <property type="entry name" value="4FE4S_FER_2"/>
    <property type="match status" value="2"/>
</dbReference>
<evidence type="ECO:0000256" key="1">
    <source>
        <dbReference type="ARBA" id="ARBA00022723"/>
    </source>
</evidence>
<evidence type="ECO:0000313" key="5">
    <source>
        <dbReference type="EMBL" id="RFU96108.1"/>
    </source>
</evidence>
<protein>
    <submittedName>
        <fullName evidence="5">4Fe-4S dicluster domain-containing protein</fullName>
    </submittedName>
</protein>
<dbReference type="RefSeq" id="WP_117328927.1">
    <property type="nucleotide sequence ID" value="NZ_QUWK01000001.1"/>
</dbReference>
<evidence type="ECO:0000256" key="2">
    <source>
        <dbReference type="ARBA" id="ARBA00023004"/>
    </source>
</evidence>
<proteinExistence type="predicted"/>
<keyword evidence="3" id="KW-0411">Iron-sulfur</keyword>